<dbReference type="EMBL" id="PJKA01000006">
    <property type="protein sequence ID" value="PNC18843.1"/>
    <property type="molecule type" value="Genomic_DNA"/>
</dbReference>
<comment type="caution">
    <text evidence="1">The sequence shown here is derived from an EMBL/GenBank/DDBJ whole genome shotgun (WGS) entry which is preliminary data.</text>
</comment>
<organism evidence="1 2">
    <name type="scientific">Akkermansia muciniphila</name>
    <dbReference type="NCBI Taxonomy" id="239935"/>
    <lineage>
        <taxon>Bacteria</taxon>
        <taxon>Pseudomonadati</taxon>
        <taxon>Verrucomicrobiota</taxon>
        <taxon>Verrucomicrobiia</taxon>
        <taxon>Verrucomicrobiales</taxon>
        <taxon>Akkermansiaceae</taxon>
        <taxon>Akkermansia</taxon>
    </lineage>
</organism>
<evidence type="ECO:0000313" key="2">
    <source>
        <dbReference type="Proteomes" id="UP000236000"/>
    </source>
</evidence>
<gene>
    <name evidence="1" type="ORF">CXU22_03345</name>
</gene>
<accession>A0A2N8HEY1</accession>
<name>A0A2N8HEY1_9BACT</name>
<dbReference type="Proteomes" id="UP000236000">
    <property type="component" value="Unassembled WGS sequence"/>
</dbReference>
<reference evidence="1 2" key="1">
    <citation type="journal article" date="2017" name="BMC Genomics">
        <title>Genome sequencing of 39 Akkermansia muciniphila isolates reveals its population structure, genomic and functional diverisity, and global distribution in mammalian gut microbiotas.</title>
        <authorList>
            <person name="Guo X."/>
            <person name="Li S."/>
            <person name="Zhang J."/>
            <person name="Wu F."/>
            <person name="Li X."/>
            <person name="Wu D."/>
            <person name="Zhang M."/>
            <person name="Ou Z."/>
            <person name="Jie Z."/>
            <person name="Yan Q."/>
            <person name="Li P."/>
            <person name="Yi J."/>
            <person name="Peng Y."/>
        </authorList>
    </citation>
    <scope>NUCLEOTIDE SEQUENCE [LARGE SCALE GENOMIC DNA]</scope>
    <source>
        <strain evidence="1 2">GP24</strain>
    </source>
</reference>
<dbReference type="AlphaFoldDB" id="A0A2N8HEY1"/>
<sequence>MKTLAPTYISAEDVLAELQKITLKLEAMELSHKDSEAGNVVWASQATLAKRFDMSKSNMCRLLIGGVTNKKIRTCQPNGGVRKYNVTDVDAYLLSITPTGN</sequence>
<dbReference type="RefSeq" id="WP_102712544.1">
    <property type="nucleotide sequence ID" value="NZ_PJKA01000006.1"/>
</dbReference>
<protein>
    <submittedName>
        <fullName evidence="1">Uncharacterized protein</fullName>
    </submittedName>
</protein>
<evidence type="ECO:0000313" key="1">
    <source>
        <dbReference type="EMBL" id="PNC18843.1"/>
    </source>
</evidence>
<proteinExistence type="predicted"/>